<protein>
    <submittedName>
        <fullName evidence="7">Triose-phosphate transporter family protein</fullName>
    </submittedName>
</protein>
<keyword evidence="8" id="KW-1185">Reference proteome</keyword>
<dbReference type="AlphaFoldDB" id="A0A9K3PIP4"/>
<dbReference type="Pfam" id="PF03151">
    <property type="entry name" value="TPT"/>
    <property type="match status" value="1"/>
</dbReference>
<feature type="transmembrane region" description="Helical" evidence="5">
    <location>
        <begin position="276"/>
        <end position="297"/>
    </location>
</feature>
<feature type="transmembrane region" description="Helical" evidence="5">
    <location>
        <begin position="171"/>
        <end position="191"/>
    </location>
</feature>
<dbReference type="PANTHER" id="PTHR11132">
    <property type="entry name" value="SOLUTE CARRIER FAMILY 35"/>
    <property type="match status" value="1"/>
</dbReference>
<keyword evidence="3 5" id="KW-1133">Transmembrane helix</keyword>
<dbReference type="OrthoDB" id="6418713at2759"/>
<dbReference type="Proteomes" id="UP000693970">
    <property type="component" value="Unassembled WGS sequence"/>
</dbReference>
<keyword evidence="2 5" id="KW-0812">Transmembrane</keyword>
<accession>A0A9K3PIP4</accession>
<reference evidence="7" key="2">
    <citation type="submission" date="2021-04" db="EMBL/GenBank/DDBJ databases">
        <authorList>
            <person name="Podell S."/>
        </authorList>
    </citation>
    <scope>NUCLEOTIDE SEQUENCE</scope>
    <source>
        <strain evidence="7">Hildebrandi</strain>
    </source>
</reference>
<evidence type="ECO:0000313" key="7">
    <source>
        <dbReference type="EMBL" id="KAG7346349.1"/>
    </source>
</evidence>
<evidence type="ECO:0000256" key="4">
    <source>
        <dbReference type="ARBA" id="ARBA00023136"/>
    </source>
</evidence>
<feature type="transmembrane region" description="Helical" evidence="5">
    <location>
        <begin position="248"/>
        <end position="269"/>
    </location>
</feature>
<feature type="domain" description="Sugar phosphate transporter" evidence="6">
    <location>
        <begin position="25"/>
        <end position="319"/>
    </location>
</feature>
<comment type="subcellular location">
    <subcellularLocation>
        <location evidence="1">Membrane</location>
        <topology evidence="1">Multi-pass membrane protein</topology>
    </subcellularLocation>
</comment>
<sequence length="424" mass="47258">MTTPSHKQSALTTFCHEHCTYLPAMLGWFFFSAILSTYNKYVFGDGHMHFPCPLFLTSIHFSIQWAFSHIACACFPQALGAERIDMMSWKEWASISVPCGLVTALDVGLSNLALVTISLTFYTMVKSSTPVFVLGWAYLFNIERITWPLIGVIVVIASGEFLTVYGEVYFILHGFLLCLIASILSGARWTLVQLKLQKLDPPLKSTIVTMKLLAPSMFWSMLLISLAVERPWTKLMDADDNFKDLATIFLLGLLGGTFAVFMILCEFYLILKASAVILMIGGVIKELTTIVIGVFFFGDKLNATNTTGVCVVFSGVILYKVVFHLEKRVKEQQSMEAIPVEDDDDDIDFMEDELVIKQKLSRDDRYKDHVSGDEEDGFSDEADGTSVMGQSVEMVENASSVLHLRPVGSTTSSYDGDSVDHRII</sequence>
<dbReference type="InterPro" id="IPR050186">
    <property type="entry name" value="TPT_transporter"/>
</dbReference>
<keyword evidence="4 5" id="KW-0472">Membrane</keyword>
<organism evidence="7 8">
    <name type="scientific">Nitzschia inconspicua</name>
    <dbReference type="NCBI Taxonomy" id="303405"/>
    <lineage>
        <taxon>Eukaryota</taxon>
        <taxon>Sar</taxon>
        <taxon>Stramenopiles</taxon>
        <taxon>Ochrophyta</taxon>
        <taxon>Bacillariophyta</taxon>
        <taxon>Bacillariophyceae</taxon>
        <taxon>Bacillariophycidae</taxon>
        <taxon>Bacillariales</taxon>
        <taxon>Bacillariaceae</taxon>
        <taxon>Nitzschia</taxon>
    </lineage>
</organism>
<evidence type="ECO:0000256" key="5">
    <source>
        <dbReference type="SAM" id="Phobius"/>
    </source>
</evidence>
<evidence type="ECO:0000313" key="8">
    <source>
        <dbReference type="Proteomes" id="UP000693970"/>
    </source>
</evidence>
<reference evidence="7" key="1">
    <citation type="journal article" date="2021" name="Sci. Rep.">
        <title>Diploid genomic architecture of Nitzschia inconspicua, an elite biomass production diatom.</title>
        <authorList>
            <person name="Oliver A."/>
            <person name="Podell S."/>
            <person name="Pinowska A."/>
            <person name="Traller J.C."/>
            <person name="Smith S.R."/>
            <person name="McClure R."/>
            <person name="Beliaev A."/>
            <person name="Bohutskyi P."/>
            <person name="Hill E.A."/>
            <person name="Rabines A."/>
            <person name="Zheng H."/>
            <person name="Allen L.Z."/>
            <person name="Kuo A."/>
            <person name="Grigoriev I.V."/>
            <person name="Allen A.E."/>
            <person name="Hazlebeck D."/>
            <person name="Allen E.E."/>
        </authorList>
    </citation>
    <scope>NUCLEOTIDE SEQUENCE</scope>
    <source>
        <strain evidence="7">Hildebrandi</strain>
    </source>
</reference>
<proteinExistence type="predicted"/>
<comment type="caution">
    <text evidence="7">The sequence shown here is derived from an EMBL/GenBank/DDBJ whole genome shotgun (WGS) entry which is preliminary data.</text>
</comment>
<evidence type="ECO:0000256" key="2">
    <source>
        <dbReference type="ARBA" id="ARBA00022692"/>
    </source>
</evidence>
<evidence type="ECO:0000259" key="6">
    <source>
        <dbReference type="Pfam" id="PF03151"/>
    </source>
</evidence>
<feature type="transmembrane region" description="Helical" evidence="5">
    <location>
        <begin position="92"/>
        <end position="113"/>
    </location>
</feature>
<evidence type="ECO:0000256" key="3">
    <source>
        <dbReference type="ARBA" id="ARBA00022989"/>
    </source>
</evidence>
<gene>
    <name evidence="7" type="ORF">IV203_005417</name>
</gene>
<dbReference type="EMBL" id="JAGRRH010000021">
    <property type="protein sequence ID" value="KAG7346349.1"/>
    <property type="molecule type" value="Genomic_DNA"/>
</dbReference>
<evidence type="ECO:0000256" key="1">
    <source>
        <dbReference type="ARBA" id="ARBA00004141"/>
    </source>
</evidence>
<name>A0A9K3PIP4_9STRA</name>
<feature type="transmembrane region" description="Helical" evidence="5">
    <location>
        <begin position="59"/>
        <end position="80"/>
    </location>
</feature>
<feature type="transmembrane region" description="Helical" evidence="5">
    <location>
        <begin position="212"/>
        <end position="228"/>
    </location>
</feature>
<dbReference type="InterPro" id="IPR004853">
    <property type="entry name" value="Sugar_P_trans_dom"/>
</dbReference>
<feature type="transmembrane region" description="Helical" evidence="5">
    <location>
        <begin position="21"/>
        <end position="39"/>
    </location>
</feature>
<dbReference type="GO" id="GO:0016020">
    <property type="term" value="C:membrane"/>
    <property type="evidence" value="ECO:0007669"/>
    <property type="project" value="UniProtKB-SubCell"/>
</dbReference>